<dbReference type="Proteomes" id="UP000321083">
    <property type="component" value="Unassembled WGS sequence"/>
</dbReference>
<dbReference type="EMBL" id="SRHE01000220">
    <property type="protein sequence ID" value="TWW09631.1"/>
    <property type="molecule type" value="Genomic_DNA"/>
</dbReference>
<sequence>MARSWTGLYPEVCSWQNLLLAYRRCRRRKRYAPDAAEFDYDWESRLLQLQSDLASESWFPGPYRHFHISDPKPRMISAASFSDRVVHHAVVNVLEPIFEPRFVFDSYACRRGKGTHRAIDRAQYYLRRHSWTLKTDIVKFFPNVDHELLMLRLQRSLRDVPLLTLLQRIVDSGAGVFADQRLYQPFPGDDLFSSLRPVGLPIGNLTSQFLANVCLDPLDHFVKEVLRVPGYVRYCDDLVLFGDSRTQMWEYRDAISQYLAGLRLRLHPRKTHVAPQGRGVNFLGLRIRVAEKRVLSSTLRRFSRRMARLQWLLGEGLVTFPEIACSIRAWTAHCQHANSRGVVLDLLRRLRFGRSGSRSPSGFRPEPDIFSAGLQETGVADPE</sequence>
<gene>
    <name evidence="4" type="ORF">E3A20_12400</name>
</gene>
<dbReference type="CDD" id="cd01651">
    <property type="entry name" value="RT_G2_intron"/>
    <property type="match status" value="1"/>
</dbReference>
<feature type="compositionally biased region" description="Low complexity" evidence="2">
    <location>
        <begin position="355"/>
        <end position="364"/>
    </location>
</feature>
<dbReference type="SUPFAM" id="SSF56672">
    <property type="entry name" value="DNA/RNA polymerases"/>
    <property type="match status" value="1"/>
</dbReference>
<feature type="region of interest" description="Disordered" evidence="2">
    <location>
        <begin position="355"/>
        <end position="383"/>
    </location>
</feature>
<dbReference type="AlphaFoldDB" id="A0A5C6M9M0"/>
<feature type="domain" description="Reverse transcriptase" evidence="3">
    <location>
        <begin position="47"/>
        <end position="287"/>
    </location>
</feature>
<dbReference type="Pfam" id="PF00078">
    <property type="entry name" value="RVT_1"/>
    <property type="match status" value="1"/>
</dbReference>
<evidence type="ECO:0000313" key="5">
    <source>
        <dbReference type="Proteomes" id="UP000321083"/>
    </source>
</evidence>
<evidence type="ECO:0000313" key="4">
    <source>
        <dbReference type="EMBL" id="TWW09631.1"/>
    </source>
</evidence>
<keyword evidence="5" id="KW-1185">Reference proteome</keyword>
<proteinExistence type="inferred from homology"/>
<dbReference type="PANTHER" id="PTHR34047:SF8">
    <property type="entry name" value="PROTEIN YKFC"/>
    <property type="match status" value="1"/>
</dbReference>
<evidence type="ECO:0000259" key="3">
    <source>
        <dbReference type="PROSITE" id="PS50878"/>
    </source>
</evidence>
<comment type="caution">
    <text evidence="4">The sequence shown here is derived from an EMBL/GenBank/DDBJ whole genome shotgun (WGS) entry which is preliminary data.</text>
</comment>
<comment type="similarity">
    <text evidence="1">Belongs to the bacterial reverse transcriptase family.</text>
</comment>
<protein>
    <recommendedName>
        <fullName evidence="3">Reverse transcriptase domain-containing protein</fullName>
    </recommendedName>
</protein>
<name>A0A5C6M9M0_9PLAN</name>
<organism evidence="4 5">
    <name type="scientific">Planctomyces bekefii</name>
    <dbReference type="NCBI Taxonomy" id="1653850"/>
    <lineage>
        <taxon>Bacteria</taxon>
        <taxon>Pseudomonadati</taxon>
        <taxon>Planctomycetota</taxon>
        <taxon>Planctomycetia</taxon>
        <taxon>Planctomycetales</taxon>
        <taxon>Planctomycetaceae</taxon>
        <taxon>Planctomyces</taxon>
    </lineage>
</organism>
<dbReference type="InterPro" id="IPR051083">
    <property type="entry name" value="GrpII_Intron_Splice-Mob/Def"/>
</dbReference>
<evidence type="ECO:0000256" key="1">
    <source>
        <dbReference type="ARBA" id="ARBA00034120"/>
    </source>
</evidence>
<accession>A0A5C6M9M0</accession>
<reference evidence="4 5" key="1">
    <citation type="submission" date="2019-08" db="EMBL/GenBank/DDBJ databases">
        <title>100 year-old enigma solved: identification of Planctomyces bekefii, the type genus and species of the phylum Planctomycetes.</title>
        <authorList>
            <person name="Svetlana D.N."/>
            <person name="Overmann J."/>
        </authorList>
    </citation>
    <scope>NUCLEOTIDE SEQUENCE [LARGE SCALE GENOMIC DNA]</scope>
    <source>
        <strain evidence="4">Phe10_nw2017</strain>
    </source>
</reference>
<reference evidence="4 5" key="2">
    <citation type="submission" date="2019-08" db="EMBL/GenBank/DDBJ databases">
        <authorList>
            <person name="Henke P."/>
        </authorList>
    </citation>
    <scope>NUCLEOTIDE SEQUENCE [LARGE SCALE GENOMIC DNA]</scope>
    <source>
        <strain evidence="4">Phe10_nw2017</strain>
    </source>
</reference>
<dbReference type="PANTHER" id="PTHR34047">
    <property type="entry name" value="NUCLEAR INTRON MATURASE 1, MITOCHONDRIAL-RELATED"/>
    <property type="match status" value="1"/>
</dbReference>
<dbReference type="InterPro" id="IPR043502">
    <property type="entry name" value="DNA/RNA_pol_sf"/>
</dbReference>
<dbReference type="InterPro" id="IPR000477">
    <property type="entry name" value="RT_dom"/>
</dbReference>
<evidence type="ECO:0000256" key="2">
    <source>
        <dbReference type="SAM" id="MobiDB-lite"/>
    </source>
</evidence>
<dbReference type="PROSITE" id="PS50878">
    <property type="entry name" value="RT_POL"/>
    <property type="match status" value="1"/>
</dbReference>